<feature type="domain" description="Translocation and assembly module TamB C-terminal" evidence="7">
    <location>
        <begin position="1183"/>
        <end position="1640"/>
    </location>
</feature>
<keyword evidence="4 6" id="KW-0472">Membrane</keyword>
<feature type="region of interest" description="Disordered" evidence="5">
    <location>
        <begin position="1654"/>
        <end position="1691"/>
    </location>
</feature>
<feature type="compositionally biased region" description="Basic and acidic residues" evidence="5">
    <location>
        <begin position="1654"/>
        <end position="1679"/>
    </location>
</feature>
<gene>
    <name evidence="8" type="ORF">SAMN05421540_104250</name>
</gene>
<dbReference type="GO" id="GO:0009306">
    <property type="term" value="P:protein secretion"/>
    <property type="evidence" value="ECO:0007669"/>
    <property type="project" value="InterPro"/>
</dbReference>
<dbReference type="GO" id="GO:0005886">
    <property type="term" value="C:plasma membrane"/>
    <property type="evidence" value="ECO:0007669"/>
    <property type="project" value="InterPro"/>
</dbReference>
<evidence type="ECO:0000256" key="2">
    <source>
        <dbReference type="ARBA" id="ARBA00022692"/>
    </source>
</evidence>
<organism evidence="8 9">
    <name type="scientific">Psychroflexus halocasei</name>
    <dbReference type="NCBI Taxonomy" id="908615"/>
    <lineage>
        <taxon>Bacteria</taxon>
        <taxon>Pseudomonadati</taxon>
        <taxon>Bacteroidota</taxon>
        <taxon>Flavobacteriia</taxon>
        <taxon>Flavobacteriales</taxon>
        <taxon>Flavobacteriaceae</taxon>
        <taxon>Psychroflexus</taxon>
    </lineage>
</organism>
<keyword evidence="2 6" id="KW-0812">Transmembrane</keyword>
<protein>
    <submittedName>
        <fullName evidence="8">Autotransporter translocation and assembly factor TamB</fullName>
    </submittedName>
</protein>
<name>A0A1H3ZY07_9FLAO</name>
<comment type="subcellular location">
    <subcellularLocation>
        <location evidence="1">Membrane</location>
        <topology evidence="1">Single-pass membrane protein</topology>
    </subcellularLocation>
</comment>
<proteinExistence type="predicted"/>
<dbReference type="STRING" id="908615.SAMN05421540_104250"/>
<dbReference type="InterPro" id="IPR007452">
    <property type="entry name" value="TamB_C"/>
</dbReference>
<evidence type="ECO:0000259" key="7">
    <source>
        <dbReference type="Pfam" id="PF04357"/>
    </source>
</evidence>
<evidence type="ECO:0000256" key="4">
    <source>
        <dbReference type="ARBA" id="ARBA00023136"/>
    </source>
</evidence>
<dbReference type="EMBL" id="FNQF01000004">
    <property type="protein sequence ID" value="SEA28597.1"/>
    <property type="molecule type" value="Genomic_DNA"/>
</dbReference>
<evidence type="ECO:0000256" key="5">
    <source>
        <dbReference type="SAM" id="MobiDB-lite"/>
    </source>
</evidence>
<reference evidence="8 9" key="1">
    <citation type="submission" date="2016-10" db="EMBL/GenBank/DDBJ databases">
        <authorList>
            <person name="de Groot N.N."/>
        </authorList>
    </citation>
    <scope>NUCLEOTIDE SEQUENCE [LARGE SCALE GENOMIC DNA]</scope>
    <source>
        <strain evidence="8 9">DSM 23581</strain>
    </source>
</reference>
<feature type="compositionally biased region" description="Polar residues" evidence="5">
    <location>
        <begin position="1681"/>
        <end position="1691"/>
    </location>
</feature>
<keyword evidence="3 6" id="KW-1133">Transmembrane helix</keyword>
<evidence type="ECO:0000256" key="1">
    <source>
        <dbReference type="ARBA" id="ARBA00004167"/>
    </source>
</evidence>
<evidence type="ECO:0000313" key="9">
    <source>
        <dbReference type="Proteomes" id="UP000198820"/>
    </source>
</evidence>
<dbReference type="Pfam" id="PF04357">
    <property type="entry name" value="TamB"/>
    <property type="match status" value="1"/>
</dbReference>
<dbReference type="RefSeq" id="WP_093242096.1">
    <property type="nucleotide sequence ID" value="NZ_FNQF01000004.1"/>
</dbReference>
<keyword evidence="9" id="KW-1185">Reference proteome</keyword>
<evidence type="ECO:0000256" key="6">
    <source>
        <dbReference type="SAM" id="Phobius"/>
    </source>
</evidence>
<sequence>MKKSKGKKILRILGRIFLGFIIFLILLILFIRSPWGQNIIVNKATNFISDKTKTAVEIERLFITSSGNIQLDGLYLEDTKGDTLIYSESLEAEIPLIPIISGNPISIDDVSWKGLKANIYRKDSISGFNYQFLIDAFASDTTATQTEEETAPPQIAVGEIELQKFKINYVDDVSGMNAELDLGDLKLEGKEIDLEKMKFHLAKIKLSQTTINYEQLKAITDSDTSSTGALPFIRVDQFSLNQVTAKYNAPPQGLNALVDIDLFEIDKASANLNLQEVAVNKIALQNSKINAEIDSSKIESSPEETPANKKQEDFKWPDWKVDVASIDFKDNNIYYHQKGVKPQKGKFNPDAIKLSDFSLIAENIQLSKNTEAKLNLNQLKFNEASGFKLDEFNFALALNNEKINVSGLKVKTQKSSLDGNIELTYTEFIKLINQPEKVYFVADLNSFQLNATEAYLFSPELKKNVQFQKLAQQNISGNLLINGSLDKANVKNLNLNWGSKTNINLKGIVSQPINVDQLYLDLNQISASTNRSDIITFLNPDSLGVQIPQDLSLNGNFTGGIEKFKTNININSTSGQIKLQGELNHKKQIAFDSQIEIIELNLGELLQNPDLDKVTFTLKTEGKGDNLNSLNAKLDSDFTKLTYADYDFSNLELKGDIKNGVGDVKLDFKDKNLNLKFHSEIILDSLNPEIKADLNLKGADLYALGLTEKKIRSKVDVKANFKGSANKFRLDTDITNGTIVYNDQAYNLGRVQIDADVDEKSTVAKISSPFINSSLNSNAKPDQISKALSQHVNHYFSKDSTYIQKDSLKNPVQLKLDLKFHETPIISEVFLEGLDRMDTLNAQINFDQAKHNLTAKVSLPHLKYGENLVDSLYLDINSDGKKADFTASFTEIKAGPAQIPRTKINANFKEKQFFLNFESFKKGEKIYALHSVLGGEDRNRTFKILPEEFILNKEKWTIDPNNTVSFGQEKLKFRNFIMSHQGEEVRITNQTNQQTNNWGLEFSNFNLSSLLAYLNPDELLMDGKVDGEIVFIDPFNKFGFTADLNINDFTALQSELGKLSLHAESQNDNTYIVDAGIKGSDVDIDFDGSYKSAIEAPSFDLDLKINKIAMQKIEKFAPDEIKNAEGHLEGEIKLKGTSQDPQFNGHLAFNQASFNVSRLDAKFRLANERINLDNKGIYFNKFAINDADDNSFTVDGDILLDKITNPKFDLNLQADHFTALNSDEEDNDLYYGKVVFDIGADITGNLQFPKAEVSLKIREETDVTYVIPETELSIEKHDGVVVFVNKENPDNILTRKEDDETTATITGIDLALKLKIEPKATFNVIVDKRTDDNLKILGEGDLIFRIARNGRTTLTGKYDISGGHYQMNLYNLVKREFKLDPSSSVSWQGDPMSADLDVRAIYEVKTSASSLMASQTTGASTEAKNRYRQRLPFLVYLDVDGELSQPKLNFNLGMPDDEQGAIGGSVYSRIRQLNQQEDQLNKQVFSLLVLNKFYPDSGSDGSEGGIATVARDNLNDALSDQLNMFSDKITKNTGIDLNFGVNSYTDYQGENAQDRTDLAISAKKKLFNDRVIVEAGSEVNVQGDNRPGEENPVIGNFSIEYLLTKNGRWRLKGFRKSEYENVIDGQVFVSGIALIFTREFNKFKELWDESSFLKKDKSKDDSEKDKENQEGEDSKEKKTNNKATQNEESSE</sequence>
<evidence type="ECO:0000313" key="8">
    <source>
        <dbReference type="EMBL" id="SEA28597.1"/>
    </source>
</evidence>
<accession>A0A1H3ZY07</accession>
<feature type="transmembrane region" description="Helical" evidence="6">
    <location>
        <begin position="12"/>
        <end position="31"/>
    </location>
</feature>
<dbReference type="Proteomes" id="UP000198820">
    <property type="component" value="Unassembled WGS sequence"/>
</dbReference>
<evidence type="ECO:0000256" key="3">
    <source>
        <dbReference type="ARBA" id="ARBA00022989"/>
    </source>
</evidence>